<evidence type="ECO:0000256" key="1">
    <source>
        <dbReference type="SAM" id="Phobius"/>
    </source>
</evidence>
<dbReference type="Proteomes" id="UP000033918">
    <property type="component" value="Unassembled WGS sequence"/>
</dbReference>
<keyword evidence="1" id="KW-0472">Membrane</keyword>
<keyword evidence="1" id="KW-1133">Transmembrane helix</keyword>
<gene>
    <name evidence="2" type="ORF">UU38_C0001G0171</name>
</gene>
<keyword evidence="1" id="KW-0812">Transmembrane</keyword>
<reference evidence="2 3" key="1">
    <citation type="journal article" date="2015" name="Nature">
        <title>rRNA introns, odd ribosomes, and small enigmatic genomes across a large radiation of phyla.</title>
        <authorList>
            <person name="Brown C.T."/>
            <person name="Hug L.A."/>
            <person name="Thomas B.C."/>
            <person name="Sharon I."/>
            <person name="Castelle C.J."/>
            <person name="Singh A."/>
            <person name="Wilkins M.J."/>
            <person name="Williams K.H."/>
            <person name="Banfield J.F."/>
        </authorList>
    </citation>
    <scope>NUCLEOTIDE SEQUENCE [LARGE SCALE GENOMIC DNA]</scope>
</reference>
<dbReference type="SUPFAM" id="SSF69304">
    <property type="entry name" value="Tricorn protease N-terminal domain"/>
    <property type="match status" value="1"/>
</dbReference>
<evidence type="ECO:0000313" key="2">
    <source>
        <dbReference type="EMBL" id="KKR89269.1"/>
    </source>
</evidence>
<evidence type="ECO:0008006" key="4">
    <source>
        <dbReference type="Google" id="ProtNLM"/>
    </source>
</evidence>
<sequence length="391" mass="43325">MGHFGNSQNLIYHNRKYSMKRIFIIIVVIIIFIAVGFGVYFGWKKSKEILTPPMAEQGSPQGAASQTPEHQRLKILSDQPVFNYFIRQGIGGLATSSEIFYVNSSGQILKVSGGEDEIISDRIVENFQGIEADKSGDRIIVKYGLQSAPQFEIFDLGKKIWQPLSGISAATFLPDGTKIAYLENIKNSSVSNLITKSLTGVKPVIAKILSINQKDFDLKWLTSNKILLVSKPSSQIVGEIWEIDINKKTMRLFADGYGLMINWAKDNSLGLKFSVTQKGESELNLIDSAGVAKASLGFSTLPDKCLIGLAKIYCAIPQNYNAVKAPLLPDDYLKKAVYFEDKIYEIDIKANSFLEIPIGAETVIDAVNLSLAGNAVIFMNRYDNKLYKLDL</sequence>
<dbReference type="AlphaFoldDB" id="A0A0G0UKH9"/>
<evidence type="ECO:0000313" key="3">
    <source>
        <dbReference type="Proteomes" id="UP000033918"/>
    </source>
</evidence>
<comment type="caution">
    <text evidence="2">The sequence shown here is derived from an EMBL/GenBank/DDBJ whole genome shotgun (WGS) entry which is preliminary data.</text>
</comment>
<name>A0A0G0UKH9_9BACT</name>
<organism evidence="2 3">
    <name type="scientific">Candidatus Wolfebacteria bacterium GW2011_GWB1_41_12</name>
    <dbReference type="NCBI Taxonomy" id="1619006"/>
    <lineage>
        <taxon>Bacteria</taxon>
        <taxon>Candidatus Wolfeibacteriota</taxon>
    </lineage>
</organism>
<dbReference type="EMBL" id="LCAK01000001">
    <property type="protein sequence ID" value="KKR89269.1"/>
    <property type="molecule type" value="Genomic_DNA"/>
</dbReference>
<accession>A0A0G0UKH9</accession>
<protein>
    <recommendedName>
        <fullName evidence="4">WD40 repeat domain-containing protein</fullName>
    </recommendedName>
</protein>
<proteinExistence type="predicted"/>
<feature type="transmembrane region" description="Helical" evidence="1">
    <location>
        <begin position="21"/>
        <end position="43"/>
    </location>
</feature>